<proteinExistence type="predicted"/>
<organism evidence="2">
    <name type="scientific">anaerobic digester metagenome</name>
    <dbReference type="NCBI Taxonomy" id="1263854"/>
    <lineage>
        <taxon>unclassified sequences</taxon>
        <taxon>metagenomes</taxon>
        <taxon>ecological metagenomes</taxon>
    </lineage>
</organism>
<dbReference type="PROSITE" id="PS51199">
    <property type="entry name" value="SF4_HELICASE"/>
    <property type="match status" value="1"/>
</dbReference>
<gene>
    <name evidence="2" type="ORF">SCFA_3140005</name>
</gene>
<dbReference type="GO" id="GO:0006260">
    <property type="term" value="P:DNA replication"/>
    <property type="evidence" value="ECO:0007669"/>
    <property type="project" value="InterPro"/>
</dbReference>
<accession>A0A485M468</accession>
<protein>
    <submittedName>
        <fullName evidence="2">Replicative DNA helicase</fullName>
    </submittedName>
</protein>
<dbReference type="EMBL" id="CAADRN010000240">
    <property type="protein sequence ID" value="VFU15762.1"/>
    <property type="molecule type" value="Genomic_DNA"/>
</dbReference>
<dbReference type="SUPFAM" id="SSF52540">
    <property type="entry name" value="P-loop containing nucleoside triphosphate hydrolases"/>
    <property type="match status" value="1"/>
</dbReference>
<dbReference type="GO" id="GO:0005829">
    <property type="term" value="C:cytosol"/>
    <property type="evidence" value="ECO:0007669"/>
    <property type="project" value="TreeGrafter"/>
</dbReference>
<dbReference type="PANTHER" id="PTHR30153">
    <property type="entry name" value="REPLICATIVE DNA HELICASE DNAB"/>
    <property type="match status" value="1"/>
</dbReference>
<keyword evidence="2" id="KW-0547">Nucleotide-binding</keyword>
<dbReference type="PANTHER" id="PTHR30153:SF2">
    <property type="entry name" value="REPLICATIVE DNA HELICASE"/>
    <property type="match status" value="1"/>
</dbReference>
<evidence type="ECO:0000259" key="1">
    <source>
        <dbReference type="PROSITE" id="PS51199"/>
    </source>
</evidence>
<reference evidence="2" key="1">
    <citation type="submission" date="2019-03" db="EMBL/GenBank/DDBJ databases">
        <authorList>
            <person name="Hao L."/>
        </authorList>
    </citation>
    <scope>NUCLEOTIDE SEQUENCE</scope>
</reference>
<dbReference type="InterPro" id="IPR007694">
    <property type="entry name" value="DNA_helicase_DnaB-like_C"/>
</dbReference>
<dbReference type="AlphaFoldDB" id="A0A485M468"/>
<dbReference type="GO" id="GO:0003678">
    <property type="term" value="F:DNA helicase activity"/>
    <property type="evidence" value="ECO:0007669"/>
    <property type="project" value="InterPro"/>
</dbReference>
<dbReference type="Gene3D" id="3.40.50.300">
    <property type="entry name" value="P-loop containing nucleotide triphosphate hydrolases"/>
    <property type="match status" value="1"/>
</dbReference>
<dbReference type="GO" id="GO:0005524">
    <property type="term" value="F:ATP binding"/>
    <property type="evidence" value="ECO:0007669"/>
    <property type="project" value="InterPro"/>
</dbReference>
<keyword evidence="2" id="KW-0067">ATP-binding</keyword>
<dbReference type="Pfam" id="PF03796">
    <property type="entry name" value="DnaB_C"/>
    <property type="match status" value="1"/>
</dbReference>
<name>A0A485M468_9ZZZZ</name>
<evidence type="ECO:0000313" key="2">
    <source>
        <dbReference type="EMBL" id="VFU15762.1"/>
    </source>
</evidence>
<feature type="domain" description="SF4 helicase" evidence="1">
    <location>
        <begin position="1"/>
        <end position="246"/>
    </location>
</feature>
<dbReference type="InterPro" id="IPR027417">
    <property type="entry name" value="P-loop_NTPase"/>
</dbReference>
<sequence>MTCIAARPGRGKTALALQIAQGMAWRGLTVLIVSREMSKIQLGKRVLASAAKIDGFRLRSNTLDTKNWNRIKEQIDRLCNLPIVIDTESTTVPEVRARIRREKADIVIVDYLQLLKPTQKEQSREREIAEMSRAFKNIALEADMPVIVLSQLNRNAEGKRPTMADLRESGAIEQDSDCILFLHKPSNDEIGKAIEHRKLDKDFIDEVKRNGWDLLEFIIAKQRNGATGLFYLVYENKFLNFIGILE</sequence>
<keyword evidence="2" id="KW-0378">Hydrolase</keyword>
<keyword evidence="2" id="KW-0347">Helicase</keyword>